<dbReference type="RefSeq" id="WP_107797569.1">
    <property type="nucleotide sequence ID" value="NZ_FNKY01000001.1"/>
</dbReference>
<feature type="chain" id="PRO_5046838887" description="Secreted protein with PEP-CTERM sorting signal" evidence="2">
    <location>
        <begin position="21"/>
        <end position="106"/>
    </location>
</feature>
<keyword evidence="2" id="KW-0732">Signal</keyword>
<organism evidence="3 4">
    <name type="scientific">Nitrosospira multiformis</name>
    <dbReference type="NCBI Taxonomy" id="1231"/>
    <lineage>
        <taxon>Bacteria</taxon>
        <taxon>Pseudomonadati</taxon>
        <taxon>Pseudomonadota</taxon>
        <taxon>Betaproteobacteria</taxon>
        <taxon>Nitrosomonadales</taxon>
        <taxon>Nitrosomonadaceae</taxon>
        <taxon>Nitrosospira</taxon>
    </lineage>
</organism>
<reference evidence="3 4" key="1">
    <citation type="submission" date="2016-10" db="EMBL/GenBank/DDBJ databases">
        <authorList>
            <person name="Varghese N."/>
            <person name="Submissions S."/>
        </authorList>
    </citation>
    <scope>NUCLEOTIDE SEQUENCE [LARGE SCALE GENOMIC DNA]</scope>
    <source>
        <strain evidence="3 4">Nl1</strain>
    </source>
</reference>
<feature type="signal peptide" evidence="2">
    <location>
        <begin position="1"/>
        <end position="20"/>
    </location>
</feature>
<keyword evidence="1" id="KW-1133">Transmembrane helix</keyword>
<gene>
    <name evidence="3" type="ORF">SAMN05216402_2332</name>
</gene>
<comment type="caution">
    <text evidence="3">The sequence shown here is derived from an EMBL/GenBank/DDBJ whole genome shotgun (WGS) entry which is preliminary data.</text>
</comment>
<evidence type="ECO:0000313" key="3">
    <source>
        <dbReference type="EMBL" id="SDQ79948.1"/>
    </source>
</evidence>
<dbReference type="Proteomes" id="UP000183471">
    <property type="component" value="Unassembled WGS sequence"/>
</dbReference>
<evidence type="ECO:0000313" key="4">
    <source>
        <dbReference type="Proteomes" id="UP000183471"/>
    </source>
</evidence>
<sequence>MRSTIVIIALIGLMSLMMDAVQEAGTAPDHALLSSHTSIQDFTVAATTLDTDTAETASRNQGPVHLMEIKGVSELGTLVLLGVALAGLIGAPQRRTQKSRARRGIT</sequence>
<keyword evidence="1" id="KW-0472">Membrane</keyword>
<feature type="transmembrane region" description="Helical" evidence="1">
    <location>
        <begin position="75"/>
        <end position="93"/>
    </location>
</feature>
<proteinExistence type="predicted"/>
<evidence type="ECO:0008006" key="5">
    <source>
        <dbReference type="Google" id="ProtNLM"/>
    </source>
</evidence>
<protein>
    <recommendedName>
        <fullName evidence="5">Secreted protein with PEP-CTERM sorting signal</fullName>
    </recommendedName>
</protein>
<evidence type="ECO:0000256" key="2">
    <source>
        <dbReference type="SAM" id="SignalP"/>
    </source>
</evidence>
<keyword evidence="4" id="KW-1185">Reference proteome</keyword>
<accession>A0ABY0TGK4</accession>
<keyword evidence="1" id="KW-0812">Transmembrane</keyword>
<dbReference type="EMBL" id="FNKY01000001">
    <property type="protein sequence ID" value="SDQ79948.1"/>
    <property type="molecule type" value="Genomic_DNA"/>
</dbReference>
<evidence type="ECO:0000256" key="1">
    <source>
        <dbReference type="SAM" id="Phobius"/>
    </source>
</evidence>
<name>A0ABY0TGK4_9PROT</name>